<comment type="caution">
    <text evidence="2">The sequence shown here is derived from an EMBL/GenBank/DDBJ whole genome shotgun (WGS) entry which is preliminary data.</text>
</comment>
<feature type="non-terminal residue" evidence="2">
    <location>
        <position position="1"/>
    </location>
</feature>
<evidence type="ECO:0000313" key="3">
    <source>
        <dbReference type="Proteomes" id="UP001174677"/>
    </source>
</evidence>
<reference evidence="2 3" key="1">
    <citation type="journal article" date="2023" name="Plant Biotechnol. J.">
        <title>Chromosome-level wild Hevea brasiliensis genome provides new tools for genomic-assisted breeding and valuable loci to elevate rubber yield.</title>
        <authorList>
            <person name="Cheng H."/>
            <person name="Song X."/>
            <person name="Hu Y."/>
            <person name="Wu T."/>
            <person name="Yang Q."/>
            <person name="An Z."/>
            <person name="Feng S."/>
            <person name="Deng Z."/>
            <person name="Wu W."/>
            <person name="Zeng X."/>
            <person name="Tu M."/>
            <person name="Wang X."/>
            <person name="Huang H."/>
        </authorList>
    </citation>
    <scope>NUCLEOTIDE SEQUENCE [LARGE SCALE GENOMIC DNA]</scope>
    <source>
        <strain evidence="2">MT/VB/25A 57/8</strain>
    </source>
</reference>
<dbReference type="Pfam" id="PF03108">
    <property type="entry name" value="DBD_Tnp_Mut"/>
    <property type="match status" value="1"/>
</dbReference>
<organism evidence="2 3">
    <name type="scientific">Hevea brasiliensis</name>
    <name type="common">Para rubber tree</name>
    <name type="synonym">Siphonia brasiliensis</name>
    <dbReference type="NCBI Taxonomy" id="3981"/>
    <lineage>
        <taxon>Eukaryota</taxon>
        <taxon>Viridiplantae</taxon>
        <taxon>Streptophyta</taxon>
        <taxon>Embryophyta</taxon>
        <taxon>Tracheophyta</taxon>
        <taxon>Spermatophyta</taxon>
        <taxon>Magnoliopsida</taxon>
        <taxon>eudicotyledons</taxon>
        <taxon>Gunneridae</taxon>
        <taxon>Pentapetalae</taxon>
        <taxon>rosids</taxon>
        <taxon>fabids</taxon>
        <taxon>Malpighiales</taxon>
        <taxon>Euphorbiaceae</taxon>
        <taxon>Crotonoideae</taxon>
        <taxon>Micrandreae</taxon>
        <taxon>Hevea</taxon>
    </lineage>
</organism>
<dbReference type="PANTHER" id="PTHR31973:SF195">
    <property type="entry name" value="MUDR FAMILY TRANSPOSASE"/>
    <property type="match status" value="1"/>
</dbReference>
<protein>
    <recommendedName>
        <fullName evidence="1">Transposase MuDR plant domain-containing protein</fullName>
    </recommendedName>
</protein>
<name>A0ABQ9KG52_HEVBR</name>
<proteinExistence type="predicted"/>
<evidence type="ECO:0000259" key="1">
    <source>
        <dbReference type="Pfam" id="PF03108"/>
    </source>
</evidence>
<dbReference type="InterPro" id="IPR004332">
    <property type="entry name" value="Transposase_MuDR"/>
</dbReference>
<dbReference type="PANTHER" id="PTHR31973">
    <property type="entry name" value="POLYPROTEIN, PUTATIVE-RELATED"/>
    <property type="match status" value="1"/>
</dbReference>
<accession>A0ABQ9KG52</accession>
<sequence>NNYCPDDDEDDAESDEEWIDSDDWDMNEDGGHHNELVVDLPFYYNTHVANPIMPLVPPPPYSEIDFSLLTDPLKEFELGMIFSSKEDVQKAAKEYHLHRHHEFCNEETKSRTYAIRCKETKSNCKWRFRASRGKGSDIWKITRYNGPHTCQLDSKFISNFILAIVREQPNVKIGALQSEMKDKIGYMPSY</sequence>
<dbReference type="Proteomes" id="UP001174677">
    <property type="component" value="Chromosome 18"/>
</dbReference>
<dbReference type="EMBL" id="JARPOI010000018">
    <property type="protein sequence ID" value="KAJ9136272.1"/>
    <property type="molecule type" value="Genomic_DNA"/>
</dbReference>
<keyword evidence="3" id="KW-1185">Reference proteome</keyword>
<feature type="domain" description="Transposase MuDR plant" evidence="1">
    <location>
        <begin position="77"/>
        <end position="136"/>
    </location>
</feature>
<evidence type="ECO:0000313" key="2">
    <source>
        <dbReference type="EMBL" id="KAJ9136272.1"/>
    </source>
</evidence>
<gene>
    <name evidence="2" type="ORF">P3X46_033364</name>
</gene>